<evidence type="ECO:0000313" key="12">
    <source>
        <dbReference type="EMBL" id="MBB6481800.1"/>
    </source>
</evidence>
<dbReference type="PANTHER" id="PTHR18866">
    <property type="entry name" value="CARBOXYLASE:PYRUVATE/ACETYL-COA/PROPIONYL-COA CARBOXYLASE"/>
    <property type="match status" value="1"/>
</dbReference>
<dbReference type="Pfam" id="PF01039">
    <property type="entry name" value="Carboxyl_trans"/>
    <property type="match status" value="1"/>
</dbReference>
<dbReference type="PROSITE" id="PS00866">
    <property type="entry name" value="CPSASE_1"/>
    <property type="match status" value="1"/>
</dbReference>
<dbReference type="Pfam" id="PF00289">
    <property type="entry name" value="Biotin_carb_N"/>
    <property type="match status" value="1"/>
</dbReference>
<dbReference type="SUPFAM" id="SSF51246">
    <property type="entry name" value="Rudiment single hybrid motif"/>
    <property type="match status" value="1"/>
</dbReference>
<dbReference type="InterPro" id="IPR050856">
    <property type="entry name" value="Biotin_carboxylase_complex"/>
</dbReference>
<comment type="caution">
    <text evidence="12">The sequence shown here is derived from an EMBL/GenBank/DDBJ whole genome shotgun (WGS) entry which is preliminary data.</text>
</comment>
<evidence type="ECO:0000256" key="1">
    <source>
        <dbReference type="ARBA" id="ARBA00001953"/>
    </source>
</evidence>
<evidence type="ECO:0000259" key="8">
    <source>
        <dbReference type="PROSITE" id="PS50968"/>
    </source>
</evidence>
<dbReference type="SUPFAM" id="SSF56059">
    <property type="entry name" value="Glutathione synthetase ATP-binding domain-like"/>
    <property type="match status" value="1"/>
</dbReference>
<dbReference type="EMBL" id="JACHGJ010000008">
    <property type="protein sequence ID" value="MBB6481800.1"/>
    <property type="molecule type" value="Genomic_DNA"/>
</dbReference>
<dbReference type="GO" id="GO:0046872">
    <property type="term" value="F:metal ion binding"/>
    <property type="evidence" value="ECO:0007669"/>
    <property type="project" value="InterPro"/>
</dbReference>
<feature type="domain" description="Biotin carboxylation" evidence="10">
    <location>
        <begin position="5"/>
        <end position="462"/>
    </location>
</feature>
<dbReference type="InterPro" id="IPR005481">
    <property type="entry name" value="BC-like_N"/>
</dbReference>
<dbReference type="GO" id="GO:0016874">
    <property type="term" value="F:ligase activity"/>
    <property type="evidence" value="ECO:0007669"/>
    <property type="project" value="UniProtKB-KW"/>
</dbReference>
<dbReference type="InterPro" id="IPR034733">
    <property type="entry name" value="AcCoA_carboxyl_beta"/>
</dbReference>
<proteinExistence type="predicted"/>
<reference evidence="12 13" key="1">
    <citation type="submission" date="2020-08" db="EMBL/GenBank/DDBJ databases">
        <title>Genomic Encyclopedia of Type Strains, Phase IV (KMG-IV): sequencing the most valuable type-strain genomes for metagenomic binning, comparative biology and taxonomic classification.</title>
        <authorList>
            <person name="Goeker M."/>
        </authorList>
    </citation>
    <scope>NUCLEOTIDE SEQUENCE [LARGE SCALE GENOMIC DNA]</scope>
    <source>
        <strain evidence="12 13">DSM 2461</strain>
    </source>
</reference>
<evidence type="ECO:0000256" key="5">
    <source>
        <dbReference type="ARBA" id="ARBA00023267"/>
    </source>
</evidence>
<dbReference type="PROSITE" id="PS50968">
    <property type="entry name" value="BIOTINYL_LIPOYL"/>
    <property type="match status" value="1"/>
</dbReference>
<dbReference type="InterPro" id="IPR016185">
    <property type="entry name" value="PreATP-grasp_dom_sf"/>
</dbReference>
<dbReference type="InterPro" id="IPR011763">
    <property type="entry name" value="COA_CT_C"/>
</dbReference>
<dbReference type="CDD" id="cd06850">
    <property type="entry name" value="biotinyl_domain"/>
    <property type="match status" value="1"/>
</dbReference>
<dbReference type="InterPro" id="IPR011761">
    <property type="entry name" value="ATP-grasp"/>
</dbReference>
<protein>
    <submittedName>
        <fullName evidence="12">Acetyl/propionyl-CoA carboxylase alpha subunit/acetyl-CoA carboxylase carboxyltransferase component</fullName>
    </submittedName>
</protein>
<dbReference type="InterPro" id="IPR011764">
    <property type="entry name" value="Biotin_carboxylation_dom"/>
</dbReference>
<dbReference type="InterPro" id="IPR005482">
    <property type="entry name" value="Biotin_COase_C"/>
</dbReference>
<organism evidence="12 13">
    <name type="scientific">Spirochaeta isovalerica</name>
    <dbReference type="NCBI Taxonomy" id="150"/>
    <lineage>
        <taxon>Bacteria</taxon>
        <taxon>Pseudomonadati</taxon>
        <taxon>Spirochaetota</taxon>
        <taxon>Spirochaetia</taxon>
        <taxon>Spirochaetales</taxon>
        <taxon>Spirochaetaceae</taxon>
        <taxon>Spirochaeta</taxon>
    </lineage>
</organism>
<evidence type="ECO:0000256" key="2">
    <source>
        <dbReference type="ARBA" id="ARBA00022598"/>
    </source>
</evidence>
<evidence type="ECO:0000256" key="6">
    <source>
        <dbReference type="PROSITE-ProRule" id="PRU00409"/>
    </source>
</evidence>
<dbReference type="RefSeq" id="WP_184748038.1">
    <property type="nucleotide sequence ID" value="NZ_JACHGJ010000008.1"/>
</dbReference>
<dbReference type="SUPFAM" id="SSF52096">
    <property type="entry name" value="ClpP/crotonase"/>
    <property type="match status" value="2"/>
</dbReference>
<keyword evidence="13" id="KW-1185">Reference proteome</keyword>
<dbReference type="FunFam" id="3.30.1490.20:FF:000003">
    <property type="entry name" value="acetyl-CoA carboxylase isoform X1"/>
    <property type="match status" value="1"/>
</dbReference>
<dbReference type="SMART" id="SM00878">
    <property type="entry name" value="Biotin_carb_C"/>
    <property type="match status" value="1"/>
</dbReference>
<keyword evidence="5" id="KW-0092">Biotin</keyword>
<evidence type="ECO:0000259" key="11">
    <source>
        <dbReference type="PROSITE" id="PS50989"/>
    </source>
</evidence>
<dbReference type="Pfam" id="PF02785">
    <property type="entry name" value="Biotin_carb_C"/>
    <property type="match status" value="1"/>
</dbReference>
<gene>
    <name evidence="12" type="ORF">HNR50_003481</name>
</gene>
<keyword evidence="12" id="KW-0808">Transferase</keyword>
<dbReference type="Proteomes" id="UP000587760">
    <property type="component" value="Unassembled WGS sequence"/>
</dbReference>
<dbReference type="Gene3D" id="3.30.470.20">
    <property type="entry name" value="ATP-grasp fold, B domain"/>
    <property type="match status" value="1"/>
</dbReference>
<dbReference type="PROSITE" id="PS50989">
    <property type="entry name" value="COA_CT_CTER"/>
    <property type="match status" value="1"/>
</dbReference>
<dbReference type="GO" id="GO:0016740">
    <property type="term" value="F:transferase activity"/>
    <property type="evidence" value="ECO:0007669"/>
    <property type="project" value="UniProtKB-KW"/>
</dbReference>
<dbReference type="PROSITE" id="PS50975">
    <property type="entry name" value="ATP_GRASP"/>
    <property type="match status" value="1"/>
</dbReference>
<dbReference type="InterPro" id="IPR000089">
    <property type="entry name" value="Biotin_lipoyl"/>
</dbReference>
<dbReference type="SUPFAM" id="SSF52440">
    <property type="entry name" value="PreATP-grasp domain"/>
    <property type="match status" value="1"/>
</dbReference>
<dbReference type="SUPFAM" id="SSF51230">
    <property type="entry name" value="Single hybrid motif"/>
    <property type="match status" value="1"/>
</dbReference>
<dbReference type="PROSITE" id="PS00867">
    <property type="entry name" value="CPSASE_2"/>
    <property type="match status" value="1"/>
</dbReference>
<keyword evidence="2" id="KW-0436">Ligase</keyword>
<dbReference type="InterPro" id="IPR001882">
    <property type="entry name" value="Biotin_BS"/>
</dbReference>
<dbReference type="Pfam" id="PF02786">
    <property type="entry name" value="CPSase_L_D2"/>
    <property type="match status" value="1"/>
</dbReference>
<dbReference type="Gene3D" id="2.40.50.100">
    <property type="match status" value="1"/>
</dbReference>
<dbReference type="Gene3D" id="3.90.226.10">
    <property type="entry name" value="2-enoyl-CoA Hydratase, Chain A, domain 1"/>
    <property type="match status" value="2"/>
</dbReference>
<evidence type="ECO:0000256" key="4">
    <source>
        <dbReference type="ARBA" id="ARBA00022840"/>
    </source>
</evidence>
<dbReference type="PROSITE" id="PS50979">
    <property type="entry name" value="BC"/>
    <property type="match status" value="1"/>
</dbReference>
<dbReference type="InterPro" id="IPR011053">
    <property type="entry name" value="Single_hybrid_motif"/>
</dbReference>
<keyword evidence="4 6" id="KW-0067">ATP-binding</keyword>
<comment type="cofactor">
    <cofactor evidence="1">
        <name>biotin</name>
        <dbReference type="ChEBI" id="CHEBI:57586"/>
    </cofactor>
</comment>
<dbReference type="InterPro" id="IPR005479">
    <property type="entry name" value="CPAse_ATP-bd"/>
</dbReference>
<evidence type="ECO:0000256" key="3">
    <source>
        <dbReference type="ARBA" id="ARBA00022741"/>
    </source>
</evidence>
<feature type="domain" description="CoA carboxyltransferase C-terminal" evidence="11">
    <location>
        <begin position="1534"/>
        <end position="1805"/>
    </location>
</feature>
<dbReference type="Pfam" id="PF00364">
    <property type="entry name" value="Biotin_lipoyl"/>
    <property type="match status" value="1"/>
</dbReference>
<evidence type="ECO:0000313" key="13">
    <source>
        <dbReference type="Proteomes" id="UP000587760"/>
    </source>
</evidence>
<evidence type="ECO:0000259" key="10">
    <source>
        <dbReference type="PROSITE" id="PS50979"/>
    </source>
</evidence>
<name>A0A841RFN3_9SPIO</name>
<dbReference type="PROSITE" id="PS00188">
    <property type="entry name" value="BIOTIN"/>
    <property type="match status" value="1"/>
</dbReference>
<evidence type="ECO:0000259" key="9">
    <source>
        <dbReference type="PROSITE" id="PS50975"/>
    </source>
</evidence>
<dbReference type="GO" id="GO:0005524">
    <property type="term" value="F:ATP binding"/>
    <property type="evidence" value="ECO:0007669"/>
    <property type="project" value="UniProtKB-UniRule"/>
</dbReference>
<accession>A0A841RFN3</accession>
<sequence>MNLEKNHRIGILNRGEAALRFIRAVKEYNDLHGTELKTVAFYIDKEENAPFVNQADFNLPLSSLSLFPGKQQSPYLDHDLMLQALKTADCQALWVGWGFVSEDAEFVAKVEEAGLAFMGPSSTAMALLGDKIAAKELADKAEVPILPWSRGAVKTLDEAKKISEKIGYPVIVKAANAGGGRGIRFVRTPEELETQYNSAKEETIRITGNDVVFIELLVEKGRHLEVQVLADSHGHINTFGARDCSAQRKNQKIIEETPPPNLPQKIVAHMEAAAARLIKAAEYVGAGTVEYLYDLNRKAFYFMEVNTRLQVEHPITETLYQIDLVKGQIDVAMGKECDLSSAAPSGAVMEVRLNAEDPDRNFSPAPGQVTLFIPPAGAGIRVDSGIIQGSLIPSDFDSMVGKIIAHGSTRKEAMSRLKRALNEMTVAIDNGTTNKAFLLELLGQKEIIKGGIHTGYVEEMLASGRRKADREKLEAALIAGAIQQHFLQYKRDYSSFKQQLIRIGRPRILPENTGYEVTLGAEGNSYTFLVRQLGENSYELNLGDKIIRCKSLIEDNRGVLIYKDRRWDVLLIARGDQLQCEIDGTPVMIESDSGGWVRSPSPAIVLAVNCEPGKEVRKDDVLGVLEAMKMEMLLKAPSDGIIKEISVSAGEQVSAGQKLILMESAEQGESSTEAKAPPVNWKSSEQSDEERYASLKGELLGIFLGYDHREKPETILDDLSSYTGLTDLFLQALEYGNIVERLFQSVEVETTGFTRPLTYQEMLTHYFRSDRDKEKGLPDEFVNNLKMAIECYGVPDENHALFHIFKSRNILELKMKLISEMLFRMQDLSFPDETHKRFTSVINEVIALYMDHSNSIVDMALHLMYQKINSIKRRRKDDTHLEAVNELISRLNVTREDRVENEINELADSGSIIVRDLVNLIIEDDAERTHIPLRILGTHLNRDRDIIEKSIVQEDDFYVSHIVYREKGRTKHCLTAAVNGIDRLTSLPLEKLIKKTGSSKPEIILFIKTYGSDVNKDRLIEMISQKAGESSEFIAIGIYPEGKVYDFLTYHWKEQWVEDTLRRGFSPVQFRELRVFRLRDFDTEIVYKSDYVTLLEVRSKANEKDVRLFAYSSISISEIVITTSGRVKELVEFESALTEAAYAMRAVQARHKYRLQWNRVIIHNRSLMNLRLPQMKDLEKKFVKMATGLGMQRLVFLTRRIKRNENSIRDLELIFSHVTHEQYSVSGRKPSTAPLKALDSYTSNVVRARQRNVIYPYEFIKMLTFSGYPIHSEMPKGEFEEYDLIDGEITSVKGREPGLNSSNIVFGLISNQSEVLGIWIRRVIILADPTKDLGSLAEPESSRINAALDLAERENIPVEWIPISSGAKINMESGTENLDWTARTLKRIIEFTQAGGEINIIVPDINVGAQSYWNAEATMLMHTRGLLIMTKQASLLLTGKKALDFSGSVSGDNNLDIGGAEKIMGPNGQSQIRVNDITEAYRVLFNHYNLMYSEPGSRFPAVRKTSDARDRDISLFPYKDFLGQGFVNVGDIFSIEKNPDRKKPFDIRQVMKSVVDKDCDHLERWRAMEQADTAVVWEARIGGYAVGLISIESRNISRIGSIPFNGPENWSGGTLFPQSSKKIARGINAFSGRVPLVVLANLSGFDGSPESLRQLQLEYGAEIGRAMVNYDGPIVFVVIARYHGGAYVVFSKSLNPNIRSAALEGSFASVIGGAPAAAVVFPKTVSREAYKDERVIAKQKALNKGKCSPREYQELFNSVYNEKQKELADKFDKIHSVERARKVGSIDDIIGASQLRPYIIEQLEAGMKKFS</sequence>
<feature type="domain" description="Lipoyl-binding" evidence="8">
    <location>
        <begin position="587"/>
        <end position="663"/>
    </location>
</feature>
<dbReference type="PANTHER" id="PTHR18866:SF33">
    <property type="entry name" value="METHYLCROTONOYL-COA CARBOXYLASE SUBUNIT ALPHA, MITOCHONDRIAL-RELATED"/>
    <property type="match status" value="1"/>
</dbReference>
<evidence type="ECO:0000256" key="7">
    <source>
        <dbReference type="SAM" id="MobiDB-lite"/>
    </source>
</evidence>
<dbReference type="InterPro" id="IPR029045">
    <property type="entry name" value="ClpP/crotonase-like_dom_sf"/>
</dbReference>
<dbReference type="InterPro" id="IPR011054">
    <property type="entry name" value="Rudment_hybrid_motif"/>
</dbReference>
<feature type="region of interest" description="Disordered" evidence="7">
    <location>
        <begin position="666"/>
        <end position="686"/>
    </location>
</feature>
<keyword evidence="3 6" id="KW-0547">Nucleotide-binding</keyword>
<feature type="domain" description="ATP-grasp" evidence="9">
    <location>
        <begin position="135"/>
        <end position="333"/>
    </location>
</feature>